<dbReference type="InterPro" id="IPR051162">
    <property type="entry name" value="T4SS_component"/>
</dbReference>
<dbReference type="PANTHER" id="PTHR30121:SF12">
    <property type="entry name" value="TYPE IV SECRETION SYSTEM PROTEIN CAGE"/>
    <property type="match status" value="1"/>
</dbReference>
<dbReference type="Proteomes" id="UP001500037">
    <property type="component" value="Unassembled WGS sequence"/>
</dbReference>
<dbReference type="SUPFAM" id="SSF52540">
    <property type="entry name" value="P-loop containing nucleoside triphosphate hydrolases"/>
    <property type="match status" value="1"/>
</dbReference>
<dbReference type="InterPro" id="IPR027417">
    <property type="entry name" value="P-loop_NTPase"/>
</dbReference>
<evidence type="ECO:0000313" key="5">
    <source>
        <dbReference type="Proteomes" id="UP001500037"/>
    </source>
</evidence>
<dbReference type="PANTHER" id="PTHR30121">
    <property type="entry name" value="UNCHARACTERIZED PROTEIN YJGR-RELATED"/>
    <property type="match status" value="1"/>
</dbReference>
<organism evidence="4 5">
    <name type="scientific">Kitasatospora nipponensis</name>
    <dbReference type="NCBI Taxonomy" id="258049"/>
    <lineage>
        <taxon>Bacteria</taxon>
        <taxon>Bacillati</taxon>
        <taxon>Actinomycetota</taxon>
        <taxon>Actinomycetes</taxon>
        <taxon>Kitasatosporales</taxon>
        <taxon>Streptomycetaceae</taxon>
        <taxon>Kitasatospora</taxon>
    </lineage>
</organism>
<keyword evidence="5" id="KW-1185">Reference proteome</keyword>
<comment type="caution">
    <text evidence="4">The sequence shown here is derived from an EMBL/GenBank/DDBJ whole genome shotgun (WGS) entry which is preliminary data.</text>
</comment>
<accession>A0ABN1WL63</accession>
<dbReference type="EMBL" id="BAAALF010000091">
    <property type="protein sequence ID" value="GAA1250580.1"/>
    <property type="molecule type" value="Genomic_DNA"/>
</dbReference>
<evidence type="ECO:0000259" key="2">
    <source>
        <dbReference type="Pfam" id="PF01935"/>
    </source>
</evidence>
<feature type="region of interest" description="Disordered" evidence="1">
    <location>
        <begin position="60"/>
        <end position="79"/>
    </location>
</feature>
<dbReference type="Gene3D" id="3.40.50.300">
    <property type="entry name" value="P-loop containing nucleotide triphosphate hydrolases"/>
    <property type="match status" value="1"/>
</dbReference>
<dbReference type="CDD" id="cd01127">
    <property type="entry name" value="TrwB_TraG_TraD_VirD4"/>
    <property type="match status" value="1"/>
</dbReference>
<evidence type="ECO:0008006" key="6">
    <source>
        <dbReference type="Google" id="ProtNLM"/>
    </source>
</evidence>
<name>A0ABN1WL63_9ACTN</name>
<dbReference type="InterPro" id="IPR043964">
    <property type="entry name" value="P-loop_TraG"/>
</dbReference>
<evidence type="ECO:0000256" key="1">
    <source>
        <dbReference type="SAM" id="MobiDB-lite"/>
    </source>
</evidence>
<sequence>MLSVGDLVATTLIVTGYPAEVGAGWLDPLLTYPGRLDVSLHVEPVPAQVASDRLRKQRARLEARSRAGQHHGRLEDPETEAAAADAAELAWRVARGEGKLFRVGLYLTLYATDRQSLADEASAVRALAESMLLRCQPATWRALQGWTTCLPLGTDQLEHTRTLDTAALASCFPFSSPQLPVTDPEDEHGVGPVLYGLDAASSGLVMWDRFAQDNHNSVTLARSGAGKSYLAKLEALRLLYQGVQVFVIDPEDEYTRLAHAVGGTVIRLGEPGVHVNPLDLAADGSVDQLTRRALFLHSFLAILLGQTPTPAEKALLDSAILTAYRTAGITLDPRTHSRTAPMLTDLATALTAAGPDGEALAARLAPYTSGSHRGPFEGPTTHRPSGHLTVYSLREVPEELKTAASMITLDAIWQTVTNPHDRRPRLVVIDEAWLLMRDEHGARFVSRMAKSARKRWAGLSVITQDAPDLLATDLGKAVVANAATQILLRQAAPAIDAVTDTFRLSAGEAAYLLTAGKGEALLCAGPGRRAAFQSAASEIEHRLITTDPAELIDDAPDADPGAAR</sequence>
<feature type="domain" description="Helicase HerA central" evidence="2">
    <location>
        <begin position="220"/>
        <end position="281"/>
    </location>
</feature>
<reference evidence="4 5" key="1">
    <citation type="journal article" date="2019" name="Int. J. Syst. Evol. Microbiol.">
        <title>The Global Catalogue of Microorganisms (GCM) 10K type strain sequencing project: providing services to taxonomists for standard genome sequencing and annotation.</title>
        <authorList>
            <consortium name="The Broad Institute Genomics Platform"/>
            <consortium name="The Broad Institute Genome Sequencing Center for Infectious Disease"/>
            <person name="Wu L."/>
            <person name="Ma J."/>
        </authorList>
    </citation>
    <scope>NUCLEOTIDE SEQUENCE [LARGE SCALE GENOMIC DNA]</scope>
    <source>
        <strain evidence="4 5">JCM 13004</strain>
    </source>
</reference>
<protein>
    <recommendedName>
        <fullName evidence="6">AAA domain-containing protein</fullName>
    </recommendedName>
</protein>
<dbReference type="Pfam" id="PF01935">
    <property type="entry name" value="DUF87"/>
    <property type="match status" value="1"/>
</dbReference>
<evidence type="ECO:0000259" key="3">
    <source>
        <dbReference type="Pfam" id="PF19044"/>
    </source>
</evidence>
<gene>
    <name evidence="4" type="ORF">GCM10009665_46590</name>
</gene>
<dbReference type="InterPro" id="IPR002789">
    <property type="entry name" value="HerA_central"/>
</dbReference>
<evidence type="ECO:0000313" key="4">
    <source>
        <dbReference type="EMBL" id="GAA1250580.1"/>
    </source>
</evidence>
<dbReference type="Gene3D" id="1.10.8.730">
    <property type="match status" value="1"/>
</dbReference>
<dbReference type="Pfam" id="PF19044">
    <property type="entry name" value="P-loop_TraG"/>
    <property type="match status" value="1"/>
</dbReference>
<proteinExistence type="predicted"/>
<feature type="domain" description="TraG P-loop" evidence="3">
    <location>
        <begin position="425"/>
        <end position="515"/>
    </location>
</feature>